<evidence type="ECO:0000313" key="2">
    <source>
        <dbReference type="EMBL" id="KIE08457.1"/>
    </source>
</evidence>
<dbReference type="RefSeq" id="WP_038080773.1">
    <property type="nucleotide sequence ID" value="NZ_JHEG04000002.1"/>
</dbReference>
<dbReference type="STRING" id="1479485.DA73_0228215"/>
<dbReference type="Proteomes" id="UP000029738">
    <property type="component" value="Unassembled WGS sequence"/>
</dbReference>
<proteinExistence type="predicted"/>
<sequence>MNEYLMSFQRITQSIEPVLKNEQNSPETKQSVAQLKQSFTPCFKEIQQSATRLKTLMKVCFDDLAHTEDVWDSKQRVAEISTYEIWGKIGDVSGCNIRVRHLSRQYKSEVINQVKNDWYKRELLIKDKHFYDNKQKFKNALSVFEKDSFIIRLRCELQAQIKVLQSVIIDSINLLVGSELETHIPFLQRCIGQLDKQQAKELVTQFNSIASTIANLVERAFSERFYILPVNVKSLVDALDNTADTLAKQGVLGISWEQFDKCSKEVLTKLETIVTTIFDEFVKLVEQAVEQGLTFYSDFLDRQVRYRQETIEQREAEKAWIDEQYRELMRVQDGIDAILLGSTNYT</sequence>
<reference evidence="2" key="1">
    <citation type="journal article" date="2015" name="Genome Announc.">
        <title>Draft Genome Sequence of Tolypothrix boutellei Strain VB521301.</title>
        <authorList>
            <person name="Chandrababunaidu M.M."/>
            <person name="Singh D."/>
            <person name="Sen D."/>
            <person name="Bhan S."/>
            <person name="Das S."/>
            <person name="Gupta A."/>
            <person name="Adhikary S.P."/>
            <person name="Tripathy S."/>
        </authorList>
    </citation>
    <scope>NUCLEOTIDE SEQUENCE</scope>
    <source>
        <strain evidence="2">VB521301</strain>
    </source>
</reference>
<dbReference type="EMBL" id="JHEG02000058">
    <property type="protein sequence ID" value="KIE08457.1"/>
    <property type="molecule type" value="Genomic_DNA"/>
</dbReference>
<dbReference type="EMBL" id="JHEG04000002">
    <property type="protein sequence ID" value="KAF3883788.1"/>
    <property type="molecule type" value="Genomic_DNA"/>
</dbReference>
<evidence type="ECO:0000313" key="1">
    <source>
        <dbReference type="EMBL" id="KAF3883788.1"/>
    </source>
</evidence>
<gene>
    <name evidence="2" type="ORF">DA73_0228215</name>
    <name evidence="1" type="ORF">DA73_0400039405</name>
</gene>
<comment type="caution">
    <text evidence="2">The sequence shown here is derived from an EMBL/GenBank/DDBJ whole genome shotgun (WGS) entry which is preliminary data.</text>
</comment>
<keyword evidence="3" id="KW-1185">Reference proteome</keyword>
<dbReference type="OrthoDB" id="3650305at2"/>
<accession>A0A0C1N1T2</accession>
<name>A0A0C1N1T2_9CYAN</name>
<evidence type="ECO:0000313" key="3">
    <source>
        <dbReference type="Proteomes" id="UP000029738"/>
    </source>
</evidence>
<reference evidence="1" key="2">
    <citation type="submission" date="2019-11" db="EMBL/GenBank/DDBJ databases">
        <title>Improved Assembly of Tolypothrix boutellei genome.</title>
        <authorList>
            <person name="Sarangi A.N."/>
            <person name="Mukherjee M."/>
            <person name="Ghosh S."/>
            <person name="Singh D."/>
            <person name="Das A."/>
            <person name="Kant S."/>
            <person name="Prusty A."/>
            <person name="Tripathy S."/>
        </authorList>
    </citation>
    <scope>NUCLEOTIDE SEQUENCE</scope>
    <source>
        <strain evidence="1">VB521301</strain>
    </source>
</reference>
<organism evidence="2">
    <name type="scientific">Tolypothrix bouteillei VB521301</name>
    <dbReference type="NCBI Taxonomy" id="1479485"/>
    <lineage>
        <taxon>Bacteria</taxon>
        <taxon>Bacillati</taxon>
        <taxon>Cyanobacteriota</taxon>
        <taxon>Cyanophyceae</taxon>
        <taxon>Nostocales</taxon>
        <taxon>Tolypothrichaceae</taxon>
        <taxon>Tolypothrix</taxon>
    </lineage>
</organism>
<protein>
    <submittedName>
        <fullName evidence="1">Aspartate/glutamate racemase family protein</fullName>
    </submittedName>
</protein>
<dbReference type="AlphaFoldDB" id="A0A0C1N1T2"/>